<dbReference type="STRING" id="1129794.C427_2775"/>
<dbReference type="Pfam" id="PF00248">
    <property type="entry name" value="Aldo_ket_red"/>
    <property type="match status" value="1"/>
</dbReference>
<feature type="domain" description="NADP-dependent oxidoreductase" evidence="1">
    <location>
        <begin position="1"/>
        <end position="48"/>
    </location>
</feature>
<evidence type="ECO:0000313" key="3">
    <source>
        <dbReference type="Proteomes" id="UP000011864"/>
    </source>
</evidence>
<sequence>MAVAWVLNNQAVTSAIIGASKVSQIEDCVAALNNLEFTQQELIHIDNILGK</sequence>
<dbReference type="SUPFAM" id="SSF51430">
    <property type="entry name" value="NAD(P)-linked oxidoreductase"/>
    <property type="match status" value="1"/>
</dbReference>
<dbReference type="Proteomes" id="UP000011864">
    <property type="component" value="Chromosome"/>
</dbReference>
<proteinExistence type="predicted"/>
<evidence type="ECO:0000313" key="2">
    <source>
        <dbReference type="EMBL" id="AGH44884.1"/>
    </source>
</evidence>
<protein>
    <submittedName>
        <fullName evidence="2">Aldo/keto reductase</fullName>
    </submittedName>
</protein>
<evidence type="ECO:0000259" key="1">
    <source>
        <dbReference type="Pfam" id="PF00248"/>
    </source>
</evidence>
<dbReference type="InterPro" id="IPR036812">
    <property type="entry name" value="NAD(P)_OxRdtase_dom_sf"/>
</dbReference>
<dbReference type="InterPro" id="IPR023210">
    <property type="entry name" value="NADP_OxRdtase_dom"/>
</dbReference>
<dbReference type="PATRIC" id="fig|1129794.4.peg.2759"/>
<name>M4RRQ3_9ALTE</name>
<dbReference type="KEGG" id="gps:C427_2775"/>
<dbReference type="eggNOG" id="COG0667">
    <property type="taxonomic scope" value="Bacteria"/>
</dbReference>
<dbReference type="EMBL" id="CP003837">
    <property type="protein sequence ID" value="AGH44884.1"/>
    <property type="molecule type" value="Genomic_DNA"/>
</dbReference>
<accession>M4RRQ3</accession>
<dbReference type="AlphaFoldDB" id="M4RRQ3"/>
<organism evidence="2 3">
    <name type="scientific">Paraglaciecola psychrophila 170</name>
    <dbReference type="NCBI Taxonomy" id="1129794"/>
    <lineage>
        <taxon>Bacteria</taxon>
        <taxon>Pseudomonadati</taxon>
        <taxon>Pseudomonadota</taxon>
        <taxon>Gammaproteobacteria</taxon>
        <taxon>Alteromonadales</taxon>
        <taxon>Alteromonadaceae</taxon>
        <taxon>Paraglaciecola</taxon>
    </lineage>
</organism>
<dbReference type="Gene3D" id="3.20.20.100">
    <property type="entry name" value="NADP-dependent oxidoreductase domain"/>
    <property type="match status" value="1"/>
</dbReference>
<gene>
    <name evidence="2" type="ORF">C427_2775</name>
</gene>
<keyword evidence="3" id="KW-1185">Reference proteome</keyword>
<dbReference type="HOGENOM" id="CLU_193766_0_0_6"/>
<reference evidence="2 3" key="1">
    <citation type="journal article" date="2013" name="Genome Announc.">
        <title>Complete Genome Sequence of Glaciecola psychrophila Strain 170T.</title>
        <authorList>
            <person name="Yin J."/>
            <person name="Chen J."/>
            <person name="Liu G."/>
            <person name="Yu Y."/>
            <person name="Song L."/>
            <person name="Wang X."/>
            <person name="Qu X."/>
        </authorList>
    </citation>
    <scope>NUCLEOTIDE SEQUENCE [LARGE SCALE GENOMIC DNA]</scope>
    <source>
        <strain evidence="2 3">170</strain>
    </source>
</reference>